<feature type="region of interest" description="Disordered" evidence="1">
    <location>
        <begin position="103"/>
        <end position="123"/>
    </location>
</feature>
<dbReference type="HOGENOM" id="CLU_2019276_0_0_1"/>
<dbReference type="PaxDb" id="4113-PGSC0003DMT400094889"/>
<dbReference type="Gramene" id="PGSC0003DMT400094889">
    <property type="protein sequence ID" value="PGSC0003DMT400094889"/>
    <property type="gene ID" value="PGSC0003DMG400044460"/>
</dbReference>
<evidence type="ECO:0000313" key="2">
    <source>
        <dbReference type="EnsemblPlants" id="PGSC0003DMT400094889"/>
    </source>
</evidence>
<protein>
    <submittedName>
        <fullName evidence="2">Uncharacterized protein</fullName>
    </submittedName>
</protein>
<organism evidence="2 3">
    <name type="scientific">Solanum tuberosum</name>
    <name type="common">Potato</name>
    <dbReference type="NCBI Taxonomy" id="4113"/>
    <lineage>
        <taxon>Eukaryota</taxon>
        <taxon>Viridiplantae</taxon>
        <taxon>Streptophyta</taxon>
        <taxon>Embryophyta</taxon>
        <taxon>Tracheophyta</taxon>
        <taxon>Spermatophyta</taxon>
        <taxon>Magnoliopsida</taxon>
        <taxon>eudicotyledons</taxon>
        <taxon>Gunneridae</taxon>
        <taxon>Pentapetalae</taxon>
        <taxon>asterids</taxon>
        <taxon>lamiids</taxon>
        <taxon>Solanales</taxon>
        <taxon>Solanaceae</taxon>
        <taxon>Solanoideae</taxon>
        <taxon>Solaneae</taxon>
        <taxon>Solanum</taxon>
    </lineage>
</organism>
<dbReference type="InParanoid" id="M1DV38"/>
<dbReference type="EnsemblPlants" id="PGSC0003DMT400094889">
    <property type="protein sequence ID" value="PGSC0003DMT400094889"/>
    <property type="gene ID" value="PGSC0003DMG400044460"/>
</dbReference>
<keyword evidence="3" id="KW-1185">Reference proteome</keyword>
<feature type="region of interest" description="Disordered" evidence="1">
    <location>
        <begin position="60"/>
        <end position="79"/>
    </location>
</feature>
<dbReference type="AlphaFoldDB" id="M1DV38"/>
<feature type="region of interest" description="Disordered" evidence="1">
    <location>
        <begin position="34"/>
        <end position="55"/>
    </location>
</feature>
<proteinExistence type="predicted"/>
<evidence type="ECO:0000313" key="3">
    <source>
        <dbReference type="Proteomes" id="UP000011115"/>
    </source>
</evidence>
<feature type="compositionally biased region" description="Polar residues" evidence="1">
    <location>
        <begin position="42"/>
        <end position="53"/>
    </location>
</feature>
<sequence>MVWRMRLRSPKITDLLVKTSKTTISKDDWSITDQVGDPDLNLPSTNMSYNGTDNAIHYSRSMNTEAQKGTKGLERKKKLKLEHRQTSLAIRQKNILRPLFQYAKPLKEEDQEGDERSSRRFAE</sequence>
<accession>M1DV38</accession>
<evidence type="ECO:0000256" key="1">
    <source>
        <dbReference type="SAM" id="MobiDB-lite"/>
    </source>
</evidence>
<name>M1DV38_SOLTU</name>
<reference evidence="3" key="1">
    <citation type="journal article" date="2011" name="Nature">
        <title>Genome sequence and analysis of the tuber crop potato.</title>
        <authorList>
            <consortium name="The Potato Genome Sequencing Consortium"/>
        </authorList>
    </citation>
    <scope>NUCLEOTIDE SEQUENCE [LARGE SCALE GENOMIC DNA]</scope>
    <source>
        <strain evidence="3">cv. DM1-3 516 R44</strain>
    </source>
</reference>
<feature type="compositionally biased region" description="Basic and acidic residues" evidence="1">
    <location>
        <begin position="114"/>
        <end position="123"/>
    </location>
</feature>
<reference evidence="2" key="2">
    <citation type="submission" date="2015-06" db="UniProtKB">
        <authorList>
            <consortium name="EnsemblPlants"/>
        </authorList>
    </citation>
    <scope>IDENTIFICATION</scope>
    <source>
        <strain evidence="2">DM1-3 516 R44</strain>
    </source>
</reference>
<dbReference type="Proteomes" id="UP000011115">
    <property type="component" value="Unassembled WGS sequence"/>
</dbReference>